<dbReference type="Pfam" id="PF13306">
    <property type="entry name" value="LRR_5"/>
    <property type="match status" value="2"/>
</dbReference>
<gene>
    <name evidence="1" type="ORF">M9Y10_032415</name>
</gene>
<dbReference type="Gene3D" id="3.80.10.10">
    <property type="entry name" value="Ribonuclease Inhibitor"/>
    <property type="match status" value="3"/>
</dbReference>
<comment type="caution">
    <text evidence="1">The sequence shown here is derived from an EMBL/GenBank/DDBJ whole genome shotgun (WGS) entry which is preliminary data.</text>
</comment>
<dbReference type="PANTHER" id="PTHR45661:SF3">
    <property type="entry name" value="IG-LIKE DOMAIN-CONTAINING PROTEIN"/>
    <property type="match status" value="1"/>
</dbReference>
<name>A0ABR2H0D9_9EUKA</name>
<evidence type="ECO:0000313" key="1">
    <source>
        <dbReference type="EMBL" id="KAK8838955.1"/>
    </source>
</evidence>
<protein>
    <submittedName>
        <fullName evidence="1">Uncharacterized protein</fullName>
    </submittedName>
</protein>
<dbReference type="EMBL" id="JAPFFF010000053">
    <property type="protein sequence ID" value="KAK8838955.1"/>
    <property type="molecule type" value="Genomic_DNA"/>
</dbReference>
<accession>A0ABR2H0D9</accession>
<dbReference type="SUPFAM" id="SSF52058">
    <property type="entry name" value="L domain-like"/>
    <property type="match status" value="1"/>
</dbReference>
<dbReference type="PANTHER" id="PTHR45661">
    <property type="entry name" value="SURFACE ANTIGEN"/>
    <property type="match status" value="1"/>
</dbReference>
<dbReference type="Gene3D" id="3.40.50.12480">
    <property type="match status" value="1"/>
</dbReference>
<dbReference type="InterPro" id="IPR026906">
    <property type="entry name" value="LRR_5"/>
</dbReference>
<reference evidence="1 2" key="1">
    <citation type="submission" date="2024-04" db="EMBL/GenBank/DDBJ databases">
        <title>Tritrichomonas musculus Genome.</title>
        <authorList>
            <person name="Alves-Ferreira E."/>
            <person name="Grigg M."/>
            <person name="Lorenzi H."/>
            <person name="Galac M."/>
        </authorList>
    </citation>
    <scope>NUCLEOTIDE SEQUENCE [LARGE SCALE GENOMIC DNA]</scope>
    <source>
        <strain evidence="1 2">EAF2021</strain>
    </source>
</reference>
<sequence>MRVEDQLEKMKMLHSYVLDWLGKVEDIEEHSGNLFSFIDKQNIKNSGPELKMFLHLLSKLAKNHHRTDTFFDQIYKILDQYKTNIQKFFSNSEIFKIFKSNKRILLFLFDEDILSFDESIYRIISDPSIKKYKQRKYLEYFYPEIKQFKGENIDIPYFYSEEFINKRKEGINHQQICEIIREDSLEKFKNYISVNNLSLDSEIKPSIFETNHILMVNKTNLIEYATFYGSVEIFNYLVSNGVKLTDSLWLYAVHNNSNIFSFLEKKLIKNKDHERNKDDEEDDEETESFPFKQTVIESIKCHKNELANRLLVQYKSEINKKPKLGKFVYKFDKYIVLNVIKLLLTKYRKQKIKPEYFINCAKLTKISLPTSITTICKKAFYECISLKEISIPYTVVSIEECAFFKCSELTKIEIPPSIGKQCFSECKSLRKILFYYPKYKNEDDREDAIIGQRAFDGCESLKKIKIPSSVIEIEEKAFYQCKSLRHIKMHSTVIRIGDDVFSGCLDLKEIIIPCSINSIGDSLFNGCSSLETVIIQNSVVSIGNSSFYDCSSLTQLDIPSSVTSIGNGAFGECSSLAQIKIPPSVTSIDESAFAGCSSLTQIELPSSIDSINSYTFSRCTSLIRIIIPSSVTSIGSYAFNECTSLKEIVIPSSVTSIGNYAFQFCSSLVEVTIPSSVESIGGNAFRNCTSLKKITIPSSADIIGVENYPPSATVIKL</sequence>
<dbReference type="SUPFAM" id="SSF48403">
    <property type="entry name" value="Ankyrin repeat"/>
    <property type="match status" value="1"/>
</dbReference>
<dbReference type="InterPro" id="IPR053139">
    <property type="entry name" value="Surface_bspA-like"/>
</dbReference>
<evidence type="ECO:0000313" key="2">
    <source>
        <dbReference type="Proteomes" id="UP001470230"/>
    </source>
</evidence>
<organism evidence="1 2">
    <name type="scientific">Tritrichomonas musculus</name>
    <dbReference type="NCBI Taxonomy" id="1915356"/>
    <lineage>
        <taxon>Eukaryota</taxon>
        <taxon>Metamonada</taxon>
        <taxon>Parabasalia</taxon>
        <taxon>Tritrichomonadida</taxon>
        <taxon>Tritrichomonadidae</taxon>
        <taxon>Tritrichomonas</taxon>
    </lineage>
</organism>
<dbReference type="InterPro" id="IPR032675">
    <property type="entry name" value="LRR_dom_sf"/>
</dbReference>
<dbReference type="Proteomes" id="UP001470230">
    <property type="component" value="Unassembled WGS sequence"/>
</dbReference>
<proteinExistence type="predicted"/>
<keyword evidence="2" id="KW-1185">Reference proteome</keyword>
<dbReference type="InterPro" id="IPR036770">
    <property type="entry name" value="Ankyrin_rpt-contain_sf"/>
</dbReference>